<dbReference type="EMBL" id="BMHZ01000003">
    <property type="protein sequence ID" value="GGH10052.1"/>
    <property type="molecule type" value="Genomic_DNA"/>
</dbReference>
<gene>
    <name evidence="2" type="ORF">GCM10007422_28490</name>
    <name evidence="3" type="ORF">GGQ60_003074</name>
</gene>
<reference evidence="3 4" key="3">
    <citation type="submission" date="2020-08" db="EMBL/GenBank/DDBJ databases">
        <title>Genomic Encyclopedia of Type Strains, Phase IV (KMG-IV): sequencing the most valuable type-strain genomes for metagenomic binning, comparative biology and taxonomic classification.</title>
        <authorList>
            <person name="Goeker M."/>
        </authorList>
    </citation>
    <scope>NUCLEOTIDE SEQUENCE [LARGE SCALE GENOMIC DNA]</scope>
    <source>
        <strain evidence="3 4">DSM 100774</strain>
    </source>
</reference>
<dbReference type="InterPro" id="IPR008136">
    <property type="entry name" value="CinA_C"/>
</dbReference>
<dbReference type="InterPro" id="IPR036653">
    <property type="entry name" value="CinA-like_C"/>
</dbReference>
<reference evidence="5" key="2">
    <citation type="journal article" date="2019" name="Int. J. Syst. Evol. Microbiol.">
        <title>The Global Catalogue of Microorganisms (GCM) 10K type strain sequencing project: providing services to taxonomists for standard genome sequencing and annotation.</title>
        <authorList>
            <consortium name="The Broad Institute Genomics Platform"/>
            <consortium name="The Broad Institute Genome Sequencing Center for Infectious Disease"/>
            <person name="Wu L."/>
            <person name="Ma J."/>
        </authorList>
    </citation>
    <scope>NUCLEOTIDE SEQUENCE [LARGE SCALE GENOMIC DNA]</scope>
    <source>
        <strain evidence="5">CGMCC 1.15287</strain>
    </source>
</reference>
<organism evidence="3 4">
    <name type="scientific">Pedobacter zeae</name>
    <dbReference type="NCBI Taxonomy" id="1737356"/>
    <lineage>
        <taxon>Bacteria</taxon>
        <taxon>Pseudomonadati</taxon>
        <taxon>Bacteroidota</taxon>
        <taxon>Sphingobacteriia</taxon>
        <taxon>Sphingobacteriales</taxon>
        <taxon>Sphingobacteriaceae</taxon>
        <taxon>Pedobacter</taxon>
    </lineage>
</organism>
<accession>A0A7W6KC42</accession>
<evidence type="ECO:0000313" key="5">
    <source>
        <dbReference type="Proteomes" id="UP000642938"/>
    </source>
</evidence>
<keyword evidence="3" id="KW-0378">Hydrolase</keyword>
<proteinExistence type="predicted"/>
<dbReference type="Proteomes" id="UP000642938">
    <property type="component" value="Unassembled WGS sequence"/>
</dbReference>
<evidence type="ECO:0000259" key="1">
    <source>
        <dbReference type="Pfam" id="PF02464"/>
    </source>
</evidence>
<evidence type="ECO:0000313" key="4">
    <source>
        <dbReference type="Proteomes" id="UP000532273"/>
    </source>
</evidence>
<protein>
    <submittedName>
        <fullName evidence="2">Damage-inducible protein CinA</fullName>
    </submittedName>
    <submittedName>
        <fullName evidence="3">Nicotinamide-nucleotide amidase</fullName>
        <ecNumber evidence="3">3.5.1.42</ecNumber>
    </submittedName>
</protein>
<dbReference type="RefSeq" id="WP_183765830.1">
    <property type="nucleotide sequence ID" value="NZ_BMHZ01000003.1"/>
</dbReference>
<dbReference type="EMBL" id="JACIEF010000003">
    <property type="protein sequence ID" value="MBB4109065.1"/>
    <property type="molecule type" value="Genomic_DNA"/>
</dbReference>
<dbReference type="EC" id="3.5.1.42" evidence="3"/>
<dbReference type="SUPFAM" id="SSF142433">
    <property type="entry name" value="CinA-like"/>
    <property type="match status" value="1"/>
</dbReference>
<evidence type="ECO:0000313" key="3">
    <source>
        <dbReference type="EMBL" id="MBB4109065.1"/>
    </source>
</evidence>
<reference evidence="2" key="4">
    <citation type="submission" date="2024-05" db="EMBL/GenBank/DDBJ databases">
        <authorList>
            <person name="Sun Q."/>
            <person name="Zhou Y."/>
        </authorList>
    </citation>
    <scope>NUCLEOTIDE SEQUENCE</scope>
    <source>
        <strain evidence="2">CGMCC 1.15287</strain>
    </source>
</reference>
<dbReference type="Gene3D" id="3.90.950.20">
    <property type="entry name" value="CinA-like"/>
    <property type="match status" value="1"/>
</dbReference>
<dbReference type="AlphaFoldDB" id="A0A7W6KC42"/>
<dbReference type="Proteomes" id="UP000532273">
    <property type="component" value="Unassembled WGS sequence"/>
</dbReference>
<sequence length="160" mass="17495">MAKEIFEAAGKILIERKLTIAFAESATAGRLAAEFSLITDAGKFLRGAVVCYDANLKVELLKVKKELIDKYTPESMEVTRAIALGLRSLIEADIYIGVTGLPAPGGSENSEKPVGTMFLYAIKDNEIIFAERCNFLGEPEAIIMATVNHCAKLLLEYLEH</sequence>
<keyword evidence="5" id="KW-1185">Reference proteome</keyword>
<name>A0A7W6KC42_9SPHI</name>
<feature type="domain" description="CinA C-terminal" evidence="1">
    <location>
        <begin position="5"/>
        <end position="158"/>
    </location>
</feature>
<comment type="caution">
    <text evidence="3">The sequence shown here is derived from an EMBL/GenBank/DDBJ whole genome shotgun (WGS) entry which is preliminary data.</text>
</comment>
<dbReference type="Pfam" id="PF02464">
    <property type="entry name" value="CinA"/>
    <property type="match status" value="1"/>
</dbReference>
<dbReference type="GO" id="GO:0019159">
    <property type="term" value="F:nicotinamide-nucleotide amidase activity"/>
    <property type="evidence" value="ECO:0007669"/>
    <property type="project" value="UniProtKB-EC"/>
</dbReference>
<evidence type="ECO:0000313" key="2">
    <source>
        <dbReference type="EMBL" id="GGH10052.1"/>
    </source>
</evidence>
<reference evidence="2" key="1">
    <citation type="journal article" date="2014" name="Int. J. Syst. Evol. Microbiol.">
        <title>Complete genome of a new Firmicutes species belonging to the dominant human colonic microbiota ('Ruminococcus bicirculans') reveals two chromosomes and a selective capacity to utilize plant glucans.</title>
        <authorList>
            <consortium name="NISC Comparative Sequencing Program"/>
            <person name="Wegmann U."/>
            <person name="Louis P."/>
            <person name="Goesmann A."/>
            <person name="Henrissat B."/>
            <person name="Duncan S.H."/>
            <person name="Flint H.J."/>
        </authorList>
    </citation>
    <scope>NUCLEOTIDE SEQUENCE</scope>
    <source>
        <strain evidence="2">CGMCC 1.15287</strain>
    </source>
</reference>
<dbReference type="NCBIfam" id="TIGR00199">
    <property type="entry name" value="PncC_domain"/>
    <property type="match status" value="1"/>
</dbReference>